<accession>A0A6J1GR22</accession>
<gene>
    <name evidence="3" type="primary">LOC111456270</name>
</gene>
<dbReference type="KEGG" id="cmos:111456270"/>
<keyword evidence="1" id="KW-0732">Signal</keyword>
<dbReference type="GeneID" id="111456270"/>
<dbReference type="Proteomes" id="UP000504609">
    <property type="component" value="Unplaced"/>
</dbReference>
<dbReference type="RefSeq" id="XP_022953859.1">
    <property type="nucleotide sequence ID" value="XM_023098091.1"/>
</dbReference>
<protein>
    <submittedName>
        <fullName evidence="3">Uncharacterized protein LOC111456270</fullName>
    </submittedName>
</protein>
<dbReference type="PANTHER" id="PTHR33210:SF16">
    <property type="entry name" value="OS04G0517000 PROTEIN"/>
    <property type="match status" value="1"/>
</dbReference>
<evidence type="ECO:0000256" key="1">
    <source>
        <dbReference type="SAM" id="SignalP"/>
    </source>
</evidence>
<organism evidence="2 3">
    <name type="scientific">Cucurbita moschata</name>
    <name type="common">Winter crookneck squash</name>
    <name type="synonym">Cucurbita pepo var. moschata</name>
    <dbReference type="NCBI Taxonomy" id="3662"/>
    <lineage>
        <taxon>Eukaryota</taxon>
        <taxon>Viridiplantae</taxon>
        <taxon>Streptophyta</taxon>
        <taxon>Embryophyta</taxon>
        <taxon>Tracheophyta</taxon>
        <taxon>Spermatophyta</taxon>
        <taxon>Magnoliopsida</taxon>
        <taxon>eudicotyledons</taxon>
        <taxon>Gunneridae</taxon>
        <taxon>Pentapetalae</taxon>
        <taxon>rosids</taxon>
        <taxon>fabids</taxon>
        <taxon>Cucurbitales</taxon>
        <taxon>Cucurbitaceae</taxon>
        <taxon>Cucurbiteae</taxon>
        <taxon>Cucurbita</taxon>
    </lineage>
</organism>
<name>A0A6J1GR22_CUCMO</name>
<reference evidence="3" key="1">
    <citation type="submission" date="2025-08" db="UniProtKB">
        <authorList>
            <consortium name="RefSeq"/>
        </authorList>
    </citation>
    <scope>IDENTIFICATION</scope>
    <source>
        <tissue evidence="3">Young leaves</tissue>
    </source>
</reference>
<feature type="signal peptide" evidence="1">
    <location>
        <begin position="1"/>
        <end position="21"/>
    </location>
</feature>
<sequence length="154" mass="17198">METFRLLSYLLLLYFATAAAGEAALSRRPGFLFSRTRGRCTPEFWSSRREAWPRMAPESATVAKIFGSRAHERYGSEMTLLAAATVALADEEEEEEAFGRVVKEATAALLNSYARRDFPYAAWEVKTLLIKALVSKEAAALQSQRFAFANESCN</sequence>
<feature type="chain" id="PRO_5026949056" evidence="1">
    <location>
        <begin position="22"/>
        <end position="154"/>
    </location>
</feature>
<evidence type="ECO:0000313" key="2">
    <source>
        <dbReference type="Proteomes" id="UP000504609"/>
    </source>
</evidence>
<keyword evidence="2" id="KW-1185">Reference proteome</keyword>
<evidence type="ECO:0000313" key="3">
    <source>
        <dbReference type="RefSeq" id="XP_022953859.1"/>
    </source>
</evidence>
<dbReference type="PANTHER" id="PTHR33210">
    <property type="entry name" value="PROTODERMAL FACTOR 1"/>
    <property type="match status" value="1"/>
</dbReference>
<dbReference type="AlphaFoldDB" id="A0A6J1GR22"/>
<dbReference type="InterPro" id="IPR039923">
    <property type="entry name" value="Protodermal_1"/>
</dbReference>
<proteinExistence type="predicted"/>